<gene>
    <name evidence="5" type="ORF">FK004_16300</name>
</gene>
<dbReference type="InterPro" id="IPR007484">
    <property type="entry name" value="Peptidase_M28"/>
</dbReference>
<evidence type="ECO:0000313" key="5">
    <source>
        <dbReference type="EMBL" id="AWG26674.1"/>
    </source>
</evidence>
<dbReference type="Proteomes" id="UP000244677">
    <property type="component" value="Chromosome"/>
</dbReference>
<evidence type="ECO:0000256" key="1">
    <source>
        <dbReference type="ARBA" id="ARBA00022729"/>
    </source>
</evidence>
<accession>A0A2S1LSH6</accession>
<feature type="chain" id="PRO_5015769981" description="Leucyl aminopeptidase" evidence="2">
    <location>
        <begin position="26"/>
        <end position="397"/>
    </location>
</feature>
<dbReference type="InterPro" id="IPR045175">
    <property type="entry name" value="M28_fam"/>
</dbReference>
<dbReference type="AlphaFoldDB" id="A0A2S1LSH6"/>
<evidence type="ECO:0000313" key="6">
    <source>
        <dbReference type="Proteomes" id="UP000244677"/>
    </source>
</evidence>
<dbReference type="RefSeq" id="WP_108738184.1">
    <property type="nucleotide sequence ID" value="NZ_CP020919.1"/>
</dbReference>
<proteinExistence type="predicted"/>
<dbReference type="NCBIfam" id="TIGR04183">
    <property type="entry name" value="Por_Secre_tail"/>
    <property type="match status" value="1"/>
</dbReference>
<feature type="signal peptide" evidence="2">
    <location>
        <begin position="1"/>
        <end position="25"/>
    </location>
</feature>
<reference evidence="5 6" key="1">
    <citation type="submission" date="2017-04" db="EMBL/GenBank/DDBJ databases">
        <title>Complete genome sequence of Flavobacterium kingsejong AJ004.</title>
        <authorList>
            <person name="Lee P.C."/>
        </authorList>
    </citation>
    <scope>NUCLEOTIDE SEQUENCE [LARGE SCALE GENOMIC DNA]</scope>
    <source>
        <strain evidence="5 6">AJ004</strain>
    </source>
</reference>
<dbReference type="Gene3D" id="3.40.630.10">
    <property type="entry name" value="Zn peptidases"/>
    <property type="match status" value="1"/>
</dbReference>
<dbReference type="PANTHER" id="PTHR12147">
    <property type="entry name" value="METALLOPEPTIDASE M28 FAMILY MEMBER"/>
    <property type="match status" value="1"/>
</dbReference>
<dbReference type="EMBL" id="CP020919">
    <property type="protein sequence ID" value="AWG26674.1"/>
    <property type="molecule type" value="Genomic_DNA"/>
</dbReference>
<keyword evidence="6" id="KW-1185">Reference proteome</keyword>
<dbReference type="InterPro" id="IPR026444">
    <property type="entry name" value="Secre_tail"/>
</dbReference>
<dbReference type="GO" id="GO:0006508">
    <property type="term" value="P:proteolysis"/>
    <property type="evidence" value="ECO:0007669"/>
    <property type="project" value="InterPro"/>
</dbReference>
<keyword evidence="1 2" id="KW-0732">Signal</keyword>
<dbReference type="GO" id="GO:0008235">
    <property type="term" value="F:metalloexopeptidase activity"/>
    <property type="evidence" value="ECO:0007669"/>
    <property type="project" value="InterPro"/>
</dbReference>
<dbReference type="OrthoDB" id="1521787at2"/>
<sequence>MKRLFKSYYPCFAALFYFISGSGQSYVPVYAGIADQCSETRIIQNLTEFENLGIKSKGTAAQANTLTWLKNKYLSYGYTLSQITTDSFSYGGSTSVNLIVTKTGTVYPNTFVIIDGHYDTIYGPGTNDNGSGVAVILEIAKLLQNVSTEYSIKFINFSGEEDGLLGSQHYVTTVVNGTVPKMNIRLVFNIDEVGGVAGANNNTIMCERDTDNNPSTNNAASNTMTAQLIACVNLYSSLTPSLSYAYSSDYVPFENNGEIITGFFEGNESTHPHSSSDRLINMDPAYVHQVARAATGAALHFAKATQATLDIATNEKDYGVSFFPVPAHNRLTIHRGDLGGVSYRFTLTDLSGKIVLDTQIQHPGTEETITLVNLASGVYSAAVIAGEASVTKKIVIE</sequence>
<dbReference type="Pfam" id="PF18962">
    <property type="entry name" value="Por_Secre_tail"/>
    <property type="match status" value="1"/>
</dbReference>
<organism evidence="5 6">
    <name type="scientific">Flavobacterium kingsejongi</name>
    <dbReference type="NCBI Taxonomy" id="1678728"/>
    <lineage>
        <taxon>Bacteria</taxon>
        <taxon>Pseudomonadati</taxon>
        <taxon>Bacteroidota</taxon>
        <taxon>Flavobacteriia</taxon>
        <taxon>Flavobacteriales</taxon>
        <taxon>Flavobacteriaceae</taxon>
        <taxon>Flavobacterium</taxon>
    </lineage>
</organism>
<feature type="domain" description="Peptidase M28" evidence="3">
    <location>
        <begin position="97"/>
        <end position="294"/>
    </location>
</feature>
<dbReference type="PANTHER" id="PTHR12147:SF26">
    <property type="entry name" value="PEPTIDASE M28 DOMAIN-CONTAINING PROTEIN"/>
    <property type="match status" value="1"/>
</dbReference>
<dbReference type="SUPFAM" id="SSF53187">
    <property type="entry name" value="Zn-dependent exopeptidases"/>
    <property type="match status" value="1"/>
</dbReference>
<name>A0A2S1LSH6_9FLAO</name>
<feature type="domain" description="Secretion system C-terminal sorting" evidence="4">
    <location>
        <begin position="323"/>
        <end position="396"/>
    </location>
</feature>
<evidence type="ECO:0008006" key="7">
    <source>
        <dbReference type="Google" id="ProtNLM"/>
    </source>
</evidence>
<dbReference type="Pfam" id="PF04389">
    <property type="entry name" value="Peptidase_M28"/>
    <property type="match status" value="1"/>
</dbReference>
<dbReference type="KEGG" id="fki:FK004_16300"/>
<protein>
    <recommendedName>
        <fullName evidence="7">Leucyl aminopeptidase</fullName>
    </recommendedName>
</protein>
<evidence type="ECO:0000259" key="3">
    <source>
        <dbReference type="Pfam" id="PF04389"/>
    </source>
</evidence>
<evidence type="ECO:0000256" key="2">
    <source>
        <dbReference type="SAM" id="SignalP"/>
    </source>
</evidence>
<evidence type="ECO:0000259" key="4">
    <source>
        <dbReference type="Pfam" id="PF18962"/>
    </source>
</evidence>